<keyword evidence="2" id="KW-1185">Reference proteome</keyword>
<dbReference type="RefSeq" id="WP_284061722.1">
    <property type="nucleotide sequence ID" value="NZ_CP126158.1"/>
</dbReference>
<reference evidence="1 2" key="1">
    <citation type="journal article" date="2019" name="Int. J. Syst. Evol. Microbiol.">
        <title>The Global Catalogue of Microorganisms (GCM) 10K type strain sequencing project: providing services to taxonomists for standard genome sequencing and annotation.</title>
        <authorList>
            <consortium name="The Broad Institute Genomics Platform"/>
            <consortium name="The Broad Institute Genome Sequencing Center for Infectious Disease"/>
            <person name="Wu L."/>
            <person name="Ma J."/>
        </authorList>
    </citation>
    <scope>NUCLEOTIDE SEQUENCE [LARGE SCALE GENOMIC DNA]</scope>
    <source>
        <strain evidence="1 2">SYNS20</strain>
    </source>
</reference>
<dbReference type="Proteomes" id="UP001596443">
    <property type="component" value="Unassembled WGS sequence"/>
</dbReference>
<accession>A0ABD5TE68</accession>
<organism evidence="1 2">
    <name type="scientific">Halobaculum halobium</name>
    <dbReference type="NCBI Taxonomy" id="3032281"/>
    <lineage>
        <taxon>Archaea</taxon>
        <taxon>Methanobacteriati</taxon>
        <taxon>Methanobacteriota</taxon>
        <taxon>Stenosarchaea group</taxon>
        <taxon>Halobacteria</taxon>
        <taxon>Halobacteriales</taxon>
        <taxon>Haloferacaceae</taxon>
        <taxon>Halobaculum</taxon>
    </lineage>
</organism>
<gene>
    <name evidence="1" type="ORF">ACFQFD_16655</name>
</gene>
<dbReference type="EMBL" id="JBHSWX010000012">
    <property type="protein sequence ID" value="MFC6787571.1"/>
    <property type="molecule type" value="Genomic_DNA"/>
</dbReference>
<name>A0ABD5TE68_9EURY</name>
<protein>
    <submittedName>
        <fullName evidence="1">Uncharacterized protein</fullName>
    </submittedName>
</protein>
<comment type="caution">
    <text evidence="1">The sequence shown here is derived from an EMBL/GenBank/DDBJ whole genome shotgun (WGS) entry which is preliminary data.</text>
</comment>
<evidence type="ECO:0000313" key="1">
    <source>
        <dbReference type="EMBL" id="MFC6787571.1"/>
    </source>
</evidence>
<dbReference type="GeneID" id="81210701"/>
<evidence type="ECO:0000313" key="2">
    <source>
        <dbReference type="Proteomes" id="UP001596443"/>
    </source>
</evidence>
<dbReference type="AlphaFoldDB" id="A0ABD5TE68"/>
<proteinExistence type="predicted"/>
<sequence length="60" mass="5492">MTVVPGVTYSGSSVPGVYFSPSLPAPTSTVPSPSAVACAAAVPAPVATAPAAAVAPAAPG</sequence>